<reference evidence="40" key="1">
    <citation type="submission" date="2021-04" db="EMBL/GenBank/DDBJ databases">
        <authorList>
            <consortium name="Wellcome Sanger Institute Data Sharing"/>
        </authorList>
    </citation>
    <scope>NUCLEOTIDE SEQUENCE [LARGE SCALE GENOMIC DNA]</scope>
</reference>
<feature type="chain" id="PRO_5025354303" description="Ephrin type-A receptor 8" evidence="35">
    <location>
        <begin position="23"/>
        <end position="925"/>
    </location>
</feature>
<keyword evidence="10 35" id="KW-0732">Signal</keyword>
<dbReference type="InterPro" id="IPR013761">
    <property type="entry name" value="SAM/pointed_sf"/>
</dbReference>
<dbReference type="InterPro" id="IPR050449">
    <property type="entry name" value="Ephrin_rcpt_TKs"/>
</dbReference>
<dbReference type="SMART" id="SM01411">
    <property type="entry name" value="Ephrin_rec_like"/>
    <property type="match status" value="1"/>
</dbReference>
<comment type="function">
    <text evidence="26">Receptor tyrosine kinase which binds promiscuously GPI-anchored ephrin-A family ligands residing on adjacent cells, leading to contact-dependent bidirectional signaling into neighboring cells. The signaling pathway downstream of the receptor is referred to as forward signaling while the signaling pathway downstream of the ephrin ligand is referred to as reverse signaling. The GPI-anchored ephrin-A EFNA2, EFNA3, and EFNA5 are able to activate EPHA8 through phosphorylation. With EFNA5 may regulate integrin-mediated cell adhesion and migration on fibronectin substrate but also neurite outgrowth. During development of the nervous system also plays a role in axon guidance. Downstream effectors of the EPHA8 signaling pathway include FYN which promotes cell adhesion upon activation by EPHA8 and the MAP kinases in the stimulation of neurite outgrowth.</text>
</comment>
<dbReference type="Pfam" id="PF25599">
    <property type="entry name" value="Ephrin_CRD"/>
    <property type="match status" value="1"/>
</dbReference>
<evidence type="ECO:0000256" key="31">
    <source>
        <dbReference type="PIRSR" id="PIRSR000666-1"/>
    </source>
</evidence>
<evidence type="ECO:0000256" key="18">
    <source>
        <dbReference type="ARBA" id="ARBA00022902"/>
    </source>
</evidence>
<feature type="disulfide bond" evidence="33">
    <location>
        <begin position="25"/>
        <end position="143"/>
    </location>
</feature>
<dbReference type="CDD" id="cd09550">
    <property type="entry name" value="SAM_EPH-A8"/>
    <property type="match status" value="1"/>
</dbReference>
<evidence type="ECO:0000259" key="37">
    <source>
        <dbReference type="PROSITE" id="PS50105"/>
    </source>
</evidence>
<feature type="domain" description="Eph LBD" evidence="39">
    <location>
        <begin position="1"/>
        <end position="161"/>
    </location>
</feature>
<dbReference type="SUPFAM" id="SSF56112">
    <property type="entry name" value="Protein kinase-like (PK-like)"/>
    <property type="match status" value="1"/>
</dbReference>
<evidence type="ECO:0000259" key="39">
    <source>
        <dbReference type="PROSITE" id="PS51550"/>
    </source>
</evidence>
<dbReference type="FunFam" id="2.60.40.1770:FF:000001">
    <property type="entry name" value="Ephrin type-A receptor 5"/>
    <property type="match status" value="1"/>
</dbReference>
<dbReference type="PROSITE" id="PS50011">
    <property type="entry name" value="PROTEIN_KINASE_DOM"/>
    <property type="match status" value="1"/>
</dbReference>
<keyword evidence="9" id="KW-0812">Transmembrane</keyword>
<keyword evidence="15 32" id="KW-0067">ATP-binding</keyword>
<keyword evidence="41" id="KW-1185">Reference proteome</keyword>
<evidence type="ECO:0000256" key="12">
    <source>
        <dbReference type="ARBA" id="ARBA00022741"/>
    </source>
</evidence>
<dbReference type="PRINTS" id="PR00109">
    <property type="entry name" value="TYRKINASE"/>
</dbReference>
<dbReference type="Gene3D" id="1.10.510.10">
    <property type="entry name" value="Transferase(Phosphotransferase) domain 1"/>
    <property type="match status" value="1"/>
</dbReference>
<evidence type="ECO:0000256" key="23">
    <source>
        <dbReference type="ARBA" id="ARBA00023180"/>
    </source>
</evidence>
<gene>
    <name evidence="40" type="primary">epha8</name>
</gene>
<feature type="disulfide bond" evidence="33">
    <location>
        <begin position="60"/>
        <end position="70"/>
    </location>
</feature>
<feature type="binding site" evidence="32">
    <location>
        <begin position="569"/>
        <end position="577"/>
    </location>
    <ligand>
        <name>ATP</name>
        <dbReference type="ChEBI" id="CHEBI:30616"/>
    </ligand>
</feature>
<keyword evidence="21" id="KW-0829">Tyrosine-protein kinase</keyword>
<feature type="active site" description="Proton acceptor" evidence="31">
    <location>
        <position position="688"/>
    </location>
</feature>
<keyword evidence="22" id="KW-0675">Receptor</keyword>
<organism evidence="40 41">
    <name type="scientific">Sparus aurata</name>
    <name type="common">Gilthead sea bream</name>
    <dbReference type="NCBI Taxonomy" id="8175"/>
    <lineage>
        <taxon>Eukaryota</taxon>
        <taxon>Metazoa</taxon>
        <taxon>Chordata</taxon>
        <taxon>Craniata</taxon>
        <taxon>Vertebrata</taxon>
        <taxon>Euteleostomi</taxon>
        <taxon>Actinopterygii</taxon>
        <taxon>Neopterygii</taxon>
        <taxon>Teleostei</taxon>
        <taxon>Neoteleostei</taxon>
        <taxon>Acanthomorphata</taxon>
        <taxon>Eupercaria</taxon>
        <taxon>Spariformes</taxon>
        <taxon>Sparidae</taxon>
        <taxon>Sparus</taxon>
    </lineage>
</organism>
<evidence type="ECO:0000256" key="14">
    <source>
        <dbReference type="ARBA" id="ARBA00022777"/>
    </source>
</evidence>
<keyword evidence="13" id="KW-0967">Endosome</keyword>
<keyword evidence="33" id="KW-1015">Disulfide bond</keyword>
<comment type="subcellular location">
    <subcellularLocation>
        <location evidence="2">Cell membrane</location>
        <topology evidence="2">Single-pass type I membrane protein</topology>
    </subcellularLocation>
    <subcellularLocation>
        <location evidence="3">Cell projection</location>
    </subcellularLocation>
    <subcellularLocation>
        <location evidence="1">Early endosome membrane</location>
    </subcellularLocation>
</comment>
<evidence type="ECO:0000256" key="29">
    <source>
        <dbReference type="ARBA" id="ARBA00079525"/>
    </source>
</evidence>
<dbReference type="CDD" id="cd05066">
    <property type="entry name" value="PTKc_EphR_A"/>
    <property type="match status" value="1"/>
</dbReference>
<reference evidence="40" key="3">
    <citation type="submission" date="2025-09" db="UniProtKB">
        <authorList>
            <consortium name="Ensembl"/>
        </authorList>
    </citation>
    <scope>IDENTIFICATION</scope>
</reference>
<dbReference type="CDD" id="cd00063">
    <property type="entry name" value="FN3"/>
    <property type="match status" value="2"/>
</dbReference>
<dbReference type="SUPFAM" id="SSF49265">
    <property type="entry name" value="Fibronectin type III"/>
    <property type="match status" value="1"/>
</dbReference>
<dbReference type="PANTHER" id="PTHR46877:SF7">
    <property type="entry name" value="EPHRIN TYPE-A RECEPTOR 8"/>
    <property type="match status" value="1"/>
</dbReference>
<keyword evidence="5" id="KW-0217">Developmental protein</keyword>
<dbReference type="FunFam" id="1.10.150.50:FF:000058">
    <property type="entry name" value="ephrin type-A receptor 8"/>
    <property type="match status" value="1"/>
</dbReference>
<accession>A0A671VVR3</accession>
<protein>
    <recommendedName>
        <fullName evidence="28">Ephrin type-A receptor 8</fullName>
        <ecNumber evidence="4">2.7.10.1</ecNumber>
    </recommendedName>
    <alternativeName>
        <fullName evidence="29">EPH- and ELK-related kinase</fullName>
    </alternativeName>
    <alternativeName>
        <fullName evidence="30">Tyrosine-protein kinase receptor EEK</fullName>
    </alternativeName>
</protein>
<dbReference type="GO" id="GO:0007411">
    <property type="term" value="P:axon guidance"/>
    <property type="evidence" value="ECO:0007669"/>
    <property type="project" value="TreeGrafter"/>
</dbReference>
<feature type="signal peptide" evidence="35">
    <location>
        <begin position="1"/>
        <end position="22"/>
    </location>
</feature>
<evidence type="ECO:0000256" key="34">
    <source>
        <dbReference type="PROSITE-ProRule" id="PRU10141"/>
    </source>
</evidence>
<evidence type="ECO:0000256" key="21">
    <source>
        <dbReference type="ARBA" id="ARBA00023137"/>
    </source>
</evidence>
<dbReference type="GO" id="GO:0031901">
    <property type="term" value="C:early endosome membrane"/>
    <property type="evidence" value="ECO:0007669"/>
    <property type="project" value="UniProtKB-SubCell"/>
</dbReference>
<dbReference type="FunFam" id="2.60.40.10:FF:000045">
    <property type="entry name" value="Ephrin type-A receptor 5"/>
    <property type="match status" value="1"/>
</dbReference>
<keyword evidence="6" id="KW-1003">Cell membrane</keyword>
<proteinExistence type="predicted"/>
<dbReference type="InterPro" id="IPR001090">
    <property type="entry name" value="Ephrin_rcpt_lig-bd_dom"/>
</dbReference>
<keyword evidence="20" id="KW-0472">Membrane</keyword>
<dbReference type="PROSITE" id="PS00107">
    <property type="entry name" value="PROTEIN_KINASE_ATP"/>
    <property type="match status" value="1"/>
</dbReference>
<dbReference type="FunFam" id="2.10.50.10:FF:000001">
    <property type="entry name" value="Ephrin type-A receptor 5"/>
    <property type="match status" value="1"/>
</dbReference>
<evidence type="ECO:0000256" key="4">
    <source>
        <dbReference type="ARBA" id="ARBA00011902"/>
    </source>
</evidence>
<evidence type="ECO:0000256" key="8">
    <source>
        <dbReference type="ARBA" id="ARBA00022679"/>
    </source>
</evidence>
<evidence type="ECO:0000256" key="10">
    <source>
        <dbReference type="ARBA" id="ARBA00022729"/>
    </source>
</evidence>
<evidence type="ECO:0000256" key="6">
    <source>
        <dbReference type="ARBA" id="ARBA00022475"/>
    </source>
</evidence>
<evidence type="ECO:0000256" key="22">
    <source>
        <dbReference type="ARBA" id="ARBA00023170"/>
    </source>
</evidence>
<dbReference type="PRINTS" id="PR00014">
    <property type="entry name" value="FNTYPEIII"/>
</dbReference>
<keyword evidence="18" id="KW-0524">Neurogenesis</keyword>
<dbReference type="FunFam" id="2.60.120.260:FF:000001">
    <property type="entry name" value="Ephrin type-A receptor 7"/>
    <property type="match status" value="1"/>
</dbReference>
<evidence type="ECO:0000256" key="16">
    <source>
        <dbReference type="ARBA" id="ARBA00022843"/>
    </source>
</evidence>
<evidence type="ECO:0000256" key="2">
    <source>
        <dbReference type="ARBA" id="ARBA00004251"/>
    </source>
</evidence>
<dbReference type="InterPro" id="IPR001426">
    <property type="entry name" value="Tyr_kinase_rcpt_V_CS"/>
</dbReference>
<evidence type="ECO:0000256" key="11">
    <source>
        <dbReference type="ARBA" id="ARBA00022737"/>
    </source>
</evidence>
<dbReference type="PANTHER" id="PTHR46877">
    <property type="entry name" value="EPH RECEPTOR A5"/>
    <property type="match status" value="1"/>
</dbReference>
<feature type="domain" description="Fibronectin type-III" evidence="38">
    <location>
        <begin position="280"/>
        <end position="393"/>
    </location>
</feature>
<dbReference type="Ensembl" id="ENSSAUT00010030194.1">
    <property type="protein sequence ID" value="ENSSAUP00010028641.1"/>
    <property type="gene ID" value="ENSSAUG00010012308.1"/>
</dbReference>
<dbReference type="InterPro" id="IPR020635">
    <property type="entry name" value="Tyr_kinase_cat_dom"/>
</dbReference>
<evidence type="ECO:0000256" key="13">
    <source>
        <dbReference type="ARBA" id="ARBA00022753"/>
    </source>
</evidence>
<keyword evidence="8" id="KW-0808">Transferase</keyword>
<dbReference type="GO" id="GO:0005886">
    <property type="term" value="C:plasma membrane"/>
    <property type="evidence" value="ECO:0007669"/>
    <property type="project" value="UniProtKB-SubCell"/>
</dbReference>
<evidence type="ECO:0000256" key="7">
    <source>
        <dbReference type="ARBA" id="ARBA00022553"/>
    </source>
</evidence>
<keyword evidence="14" id="KW-0418">Kinase</keyword>
<comment type="subunit">
    <text evidence="27">Heterotetramer upon binding of the ligand. The heterotetramer is composed of an ephrin dimer and a receptor dimer. Oligomerization is probably required to induce biological responses. May also form heterodimers with other ephrin receptors. Interacts with FYN; possible downstream effector of EPHA8 in regulation of cell adhesion. Interacts with PIK3CG; regulates integrin-mediated cell adhesion to substrate. Interacts with TIAM1; regulates clathrin-mediated endocytosis of EPHA8. Interacts with ANKS1A and ANKS1B; EPHA8 kinase activity-independent but stimulated by EPHA8 ubiquitination.</text>
</comment>
<keyword evidence="19" id="KW-1133">Transmembrane helix</keyword>
<dbReference type="Gene3D" id="2.60.120.260">
    <property type="entry name" value="Galactose-binding domain-like"/>
    <property type="match status" value="1"/>
</dbReference>
<dbReference type="FunFam" id="2.60.40.10:FF:000059">
    <property type="entry name" value="Ephrin type-A receptor 6"/>
    <property type="match status" value="1"/>
</dbReference>
<comment type="catalytic activity">
    <reaction evidence="25">
        <text>L-tyrosyl-[protein] + ATP = O-phospho-L-tyrosyl-[protein] + ADP + H(+)</text>
        <dbReference type="Rhea" id="RHEA:10596"/>
        <dbReference type="Rhea" id="RHEA-COMP:10136"/>
        <dbReference type="Rhea" id="RHEA-COMP:20101"/>
        <dbReference type="ChEBI" id="CHEBI:15378"/>
        <dbReference type="ChEBI" id="CHEBI:30616"/>
        <dbReference type="ChEBI" id="CHEBI:46858"/>
        <dbReference type="ChEBI" id="CHEBI:61978"/>
        <dbReference type="ChEBI" id="CHEBI:456216"/>
        <dbReference type="EC" id="2.7.10.1"/>
    </reaction>
</comment>
<evidence type="ECO:0000313" key="40">
    <source>
        <dbReference type="Ensembl" id="ENSSAUP00010028641.1"/>
    </source>
</evidence>
<dbReference type="InterPro" id="IPR013783">
    <property type="entry name" value="Ig-like_fold"/>
</dbReference>
<evidence type="ECO:0000256" key="27">
    <source>
        <dbReference type="ARBA" id="ARBA00064816"/>
    </source>
</evidence>
<dbReference type="GO" id="GO:0030425">
    <property type="term" value="C:dendrite"/>
    <property type="evidence" value="ECO:0007669"/>
    <property type="project" value="TreeGrafter"/>
</dbReference>
<evidence type="ECO:0000256" key="19">
    <source>
        <dbReference type="ARBA" id="ARBA00022989"/>
    </source>
</evidence>
<evidence type="ECO:0000256" key="5">
    <source>
        <dbReference type="ARBA" id="ARBA00022473"/>
    </source>
</evidence>
<evidence type="ECO:0000259" key="36">
    <source>
        <dbReference type="PROSITE" id="PS50011"/>
    </source>
</evidence>
<evidence type="ECO:0000256" key="26">
    <source>
        <dbReference type="ARBA" id="ARBA00053803"/>
    </source>
</evidence>
<dbReference type="InterPro" id="IPR003961">
    <property type="entry name" value="FN3_dom"/>
</dbReference>
<dbReference type="InterPro" id="IPR036116">
    <property type="entry name" value="FN3_sf"/>
</dbReference>
<dbReference type="SUPFAM" id="SSF49785">
    <property type="entry name" value="Galactose-binding domain-like"/>
    <property type="match status" value="1"/>
</dbReference>
<dbReference type="PROSITE" id="PS50105">
    <property type="entry name" value="SAM_DOMAIN"/>
    <property type="match status" value="1"/>
</dbReference>
<dbReference type="Pfam" id="PF00536">
    <property type="entry name" value="SAM_1"/>
    <property type="match status" value="1"/>
</dbReference>
<keyword evidence="11" id="KW-0677">Repeat</keyword>
<dbReference type="Gene3D" id="1.10.150.50">
    <property type="entry name" value="Transcription Factor, Ets-1"/>
    <property type="match status" value="1"/>
</dbReference>
<dbReference type="PROSITE" id="PS51550">
    <property type="entry name" value="EPH_LBD"/>
    <property type="match status" value="1"/>
</dbReference>
<evidence type="ECO:0000256" key="32">
    <source>
        <dbReference type="PIRSR" id="PIRSR000666-2"/>
    </source>
</evidence>
<dbReference type="SMART" id="SM00219">
    <property type="entry name" value="TyrKc"/>
    <property type="match status" value="1"/>
</dbReference>
<evidence type="ECO:0000256" key="28">
    <source>
        <dbReference type="ARBA" id="ARBA00072206"/>
    </source>
</evidence>
<keyword evidence="17" id="KW-0130">Cell adhesion</keyword>
<feature type="domain" description="Fibronectin type-III" evidence="38">
    <location>
        <begin position="394"/>
        <end position="489"/>
    </location>
</feature>
<dbReference type="InterPro" id="IPR017441">
    <property type="entry name" value="Protein_kinase_ATP_BS"/>
</dbReference>
<reference evidence="40" key="2">
    <citation type="submission" date="2025-08" db="UniProtKB">
        <authorList>
            <consortium name="Ensembl"/>
        </authorList>
    </citation>
    <scope>IDENTIFICATION</scope>
</reference>
<evidence type="ECO:0000256" key="1">
    <source>
        <dbReference type="ARBA" id="ARBA00004146"/>
    </source>
</evidence>
<feature type="domain" description="SAM" evidence="37">
    <location>
        <begin position="850"/>
        <end position="914"/>
    </location>
</feature>
<dbReference type="InterPro" id="IPR001245">
    <property type="entry name" value="Ser-Thr/Tyr_kinase_cat_dom"/>
</dbReference>
<evidence type="ECO:0000256" key="9">
    <source>
        <dbReference type="ARBA" id="ARBA00022692"/>
    </source>
</evidence>
<evidence type="ECO:0000256" key="3">
    <source>
        <dbReference type="ARBA" id="ARBA00004316"/>
    </source>
</evidence>
<dbReference type="InterPro" id="IPR011009">
    <property type="entry name" value="Kinase-like_dom_sf"/>
</dbReference>
<dbReference type="GeneTree" id="ENSGT00940000156266"/>
<keyword evidence="7" id="KW-0597">Phosphoprotein</keyword>
<dbReference type="PIRSF" id="PIRSF000666">
    <property type="entry name" value="TyrPK_ephrin_receptor"/>
    <property type="match status" value="1"/>
</dbReference>
<evidence type="ECO:0000256" key="33">
    <source>
        <dbReference type="PIRSR" id="PIRSR000666-3"/>
    </source>
</evidence>
<feature type="domain" description="Protein kinase" evidence="36">
    <location>
        <begin position="563"/>
        <end position="824"/>
    </location>
</feature>
<dbReference type="Gene3D" id="2.60.40.1770">
    <property type="entry name" value="ephrin a2 ectodomain"/>
    <property type="match status" value="1"/>
</dbReference>
<dbReference type="EC" id="2.7.10.1" evidence="4"/>
<dbReference type="SMART" id="SM00060">
    <property type="entry name" value="FN3"/>
    <property type="match status" value="2"/>
</dbReference>
<dbReference type="PROSITE" id="PS00791">
    <property type="entry name" value="RECEPTOR_TYR_KIN_V_2"/>
    <property type="match status" value="1"/>
</dbReference>
<keyword evidence="24" id="KW-0966">Cell projection</keyword>
<dbReference type="SMART" id="SM00615">
    <property type="entry name" value="EPH_lbd"/>
    <property type="match status" value="1"/>
</dbReference>
<dbReference type="InterPro" id="IPR027936">
    <property type="entry name" value="Eph_TM"/>
</dbReference>
<dbReference type="Gene3D" id="2.10.50.10">
    <property type="entry name" value="Tumor Necrosis Factor Receptor, subunit A, domain 2"/>
    <property type="match status" value="1"/>
</dbReference>
<name>A0A671VVR3_SPAAU</name>
<dbReference type="Pfam" id="PF00041">
    <property type="entry name" value="fn3"/>
    <property type="match status" value="2"/>
</dbReference>
<dbReference type="InterPro" id="IPR000719">
    <property type="entry name" value="Prot_kinase_dom"/>
</dbReference>
<evidence type="ECO:0000259" key="38">
    <source>
        <dbReference type="PROSITE" id="PS50853"/>
    </source>
</evidence>
<dbReference type="Proteomes" id="UP000472265">
    <property type="component" value="Chromosome 6"/>
</dbReference>
<sequence length="925" mass="103158">QGCTSVCGFEIVVFAHITLSLNQVCNVMSPSQNNWLRTIWIPREGARRIYIEVKFTLRDCNSMPGVLGTCKETFNLYYYESDRAVGSAIRENQFIKIDTIAADESFTGVDLGVRRLKLNTEIRGVGPLSRRGFYLAFQDIGACIALTSVRVYYKRCVGVNRNLAVFTDVVTGADSSSLVEVRGQCVDHAEERDTPKMYCSAEGEWLVPIGRCVCSAGFEEHRDSCVACEVGFYKPVAGDGLCGKCPQHSHSETRAALSCPCDSNYYRAADDPAAAPCSRPPSAPVSVISSVNGTSVNLEWDRPLDTGGRSDLQYSLLCLKCSGEGGPCENCRLGNAAVRFVPRQTGLTEPWVTVLNLVAHTNYSFRIMAMNAVTHLSNEPSLYAMVNITTNQAAPSEVLAIRQENTSQSSVTLLWHEPDQPNGVILEYDIKYYEKDNEEHSYSTLKSKNTSARVSGLKPGTKYIFQVRARTSAGCGRFSQNVEIQTGKAENKCPVFIPPYVYVCAHVCVHCGYSKAFQDSDEEKMHYQNVSFPDARFYIDPHTYEDPCQAVHEFAREIEASRIKIEKIIGSGEFGEVCYGRMRLPGKRDIPVALKTLKAGYTEKQKKDFLSEASIMAQFDHPNVIRLEGVVTHSKPVMIITEYMENGSLDSFLRRHDGQFTIIQLVGLLRGIAAGMTYLSDLGYIHRDLAARNILVNSNLVCKVSDFGLSRVLEDDPDAAYTTSGGKIPIRWTAPEAIAYRKFSSSSDVWSYGVVMWEVMSYGERPYWNLTNRDVIKSVEEGYRLPAPMGCPAALHTLMLDCWQKDRNERPRFCQIVTVLDKLIRTPENLKSMETLCSPPLMERAIPDFSSCNSVDEWLDTIKMSRYKDHFAAGGYHTLGHVIGMNQGDIQRLGVTLMGHQKKIMTSVQLMRAQVLNKSVPSVHV</sequence>
<dbReference type="GO" id="GO:0005005">
    <property type="term" value="F:transmembrane-ephrin receptor activity"/>
    <property type="evidence" value="ECO:0007669"/>
    <property type="project" value="TreeGrafter"/>
</dbReference>
<feature type="binding site" evidence="32 34">
    <location>
        <position position="595"/>
    </location>
    <ligand>
        <name>ATP</name>
        <dbReference type="ChEBI" id="CHEBI:30616"/>
    </ligand>
</feature>
<dbReference type="InterPro" id="IPR008266">
    <property type="entry name" value="Tyr_kinase_AS"/>
</dbReference>
<evidence type="ECO:0000313" key="41">
    <source>
        <dbReference type="Proteomes" id="UP000472265"/>
    </source>
</evidence>
<dbReference type="Pfam" id="PF01404">
    <property type="entry name" value="Ephrin_lbd"/>
    <property type="match status" value="1"/>
</dbReference>
<dbReference type="GO" id="GO:0007155">
    <property type="term" value="P:cell adhesion"/>
    <property type="evidence" value="ECO:0007669"/>
    <property type="project" value="UniProtKB-KW"/>
</dbReference>
<keyword evidence="16" id="KW-0832">Ubl conjugation</keyword>
<evidence type="ECO:0000256" key="30">
    <source>
        <dbReference type="ARBA" id="ARBA00081907"/>
    </source>
</evidence>
<evidence type="ECO:0000256" key="17">
    <source>
        <dbReference type="ARBA" id="ARBA00022889"/>
    </source>
</evidence>
<dbReference type="Gene3D" id="3.30.200.20">
    <property type="entry name" value="Phosphorylase Kinase, domain 1"/>
    <property type="match status" value="1"/>
</dbReference>
<evidence type="ECO:0000256" key="20">
    <source>
        <dbReference type="ARBA" id="ARBA00023136"/>
    </source>
</evidence>
<keyword evidence="12 32" id="KW-0547">Nucleotide-binding</keyword>
<evidence type="ECO:0000256" key="25">
    <source>
        <dbReference type="ARBA" id="ARBA00051243"/>
    </source>
</evidence>
<dbReference type="Pfam" id="PF14575">
    <property type="entry name" value="EphA2_TM"/>
    <property type="match status" value="1"/>
</dbReference>
<dbReference type="PROSITE" id="PS00109">
    <property type="entry name" value="PROTEIN_KINASE_TYR"/>
    <property type="match status" value="1"/>
</dbReference>
<evidence type="ECO:0000256" key="35">
    <source>
        <dbReference type="SAM" id="SignalP"/>
    </source>
</evidence>
<dbReference type="FunFam" id="1.10.510.10:FF:000130">
    <property type="entry name" value="Ephrin type-A receptor 7"/>
    <property type="match status" value="1"/>
</dbReference>
<evidence type="ECO:0000256" key="15">
    <source>
        <dbReference type="ARBA" id="ARBA00022840"/>
    </source>
</evidence>
<keyword evidence="23" id="KW-0325">Glycoprotein</keyword>
<dbReference type="Gene3D" id="2.60.40.10">
    <property type="entry name" value="Immunoglobulins"/>
    <property type="match status" value="2"/>
</dbReference>
<dbReference type="GO" id="GO:0005524">
    <property type="term" value="F:ATP binding"/>
    <property type="evidence" value="ECO:0007669"/>
    <property type="project" value="UniProtKB-UniRule"/>
</dbReference>
<dbReference type="SUPFAM" id="SSF47769">
    <property type="entry name" value="SAM/Pointed domain"/>
    <property type="match status" value="1"/>
</dbReference>
<dbReference type="FunFam" id="3.30.200.20:FF:000001">
    <property type="entry name" value="Ephrin type-A receptor 5"/>
    <property type="match status" value="1"/>
</dbReference>
<evidence type="ECO:0000256" key="24">
    <source>
        <dbReference type="ARBA" id="ARBA00023273"/>
    </source>
</evidence>
<dbReference type="SMART" id="SM00454">
    <property type="entry name" value="SAM"/>
    <property type="match status" value="1"/>
</dbReference>
<dbReference type="Pfam" id="PF07714">
    <property type="entry name" value="PK_Tyr_Ser-Thr"/>
    <property type="match status" value="1"/>
</dbReference>
<dbReference type="InterPro" id="IPR016257">
    <property type="entry name" value="Tyr_kinase_ephrin_rcpt"/>
</dbReference>
<dbReference type="AlphaFoldDB" id="A0A671VVR3"/>
<dbReference type="InterPro" id="IPR001660">
    <property type="entry name" value="SAM"/>
</dbReference>
<dbReference type="InterPro" id="IPR008979">
    <property type="entry name" value="Galactose-bd-like_sf"/>
</dbReference>
<dbReference type="PROSITE" id="PS50853">
    <property type="entry name" value="FN3"/>
    <property type="match status" value="2"/>
</dbReference>